<evidence type="ECO:0000313" key="1">
    <source>
        <dbReference type="EMBL" id="QGZ65799.1"/>
    </source>
</evidence>
<gene>
    <name evidence="1" type="ORF">FAZ98_28365</name>
</gene>
<reference evidence="1 2" key="1">
    <citation type="submission" date="2019-12" db="EMBL/GenBank/DDBJ databases">
        <title>Paraburkholderia acidiphila 7Q-K02 sp. nov and Paraburkholderia acidisoli DHF22 sp. nov., two strains isolated from forest soil.</title>
        <authorList>
            <person name="Gao Z."/>
            <person name="Qiu L."/>
        </authorList>
    </citation>
    <scope>NUCLEOTIDE SEQUENCE [LARGE SCALE GENOMIC DNA]</scope>
    <source>
        <strain evidence="1 2">DHF22</strain>
    </source>
</reference>
<dbReference type="Proteomes" id="UP000433577">
    <property type="component" value="Chromosome 3"/>
</dbReference>
<dbReference type="InterPro" id="IPR015943">
    <property type="entry name" value="WD40/YVTN_repeat-like_dom_sf"/>
</dbReference>
<evidence type="ECO:0000313" key="2">
    <source>
        <dbReference type="Proteomes" id="UP000433577"/>
    </source>
</evidence>
<dbReference type="KEGG" id="pacs:FAZ98_28365"/>
<organism evidence="1 2">
    <name type="scientific">Paraburkholderia acidisoli</name>
    <dbReference type="NCBI Taxonomy" id="2571748"/>
    <lineage>
        <taxon>Bacteria</taxon>
        <taxon>Pseudomonadati</taxon>
        <taxon>Pseudomonadota</taxon>
        <taxon>Betaproteobacteria</taxon>
        <taxon>Burkholderiales</taxon>
        <taxon>Burkholderiaceae</taxon>
        <taxon>Paraburkholderia</taxon>
    </lineage>
</organism>
<dbReference type="EMBL" id="CP046915">
    <property type="protein sequence ID" value="QGZ65799.1"/>
    <property type="molecule type" value="Genomic_DNA"/>
</dbReference>
<proteinExistence type="predicted"/>
<dbReference type="Gene3D" id="2.130.10.10">
    <property type="entry name" value="YVTN repeat-like/Quinoprotein amine dehydrogenase"/>
    <property type="match status" value="2"/>
</dbReference>
<sequence length="318" mass="33014">MPGAPLESFDIGYASHGLYALADRSNAAVDLIDTRTHRFAGRVAGFTGAQQSGAAGPNGIVVVGNRLWAGDGLSDVKLIDLSSRRTLATISTGGKHRVDELAYDARDQLVVAANNADDPPFVSFIAATPPYAVMRKLPLPQATNGIEQPVWDAQTQTLLLAVPVLDGHKDDGGIAVIDPATATLTRMMHVSQCMPAGLAAGPDHQLLVGCSDDAVDAGFAAKSLLLDARTGHVTATFAQVGGSDEVWYDAASGRYALAAVANPGGPVLGLIDAKGKRWLGNIHTGKGAHSVAAEDRQYFAPVAAGDADCPRGCVKIMR</sequence>
<dbReference type="SUPFAM" id="SSF51004">
    <property type="entry name" value="C-terminal (heme d1) domain of cytochrome cd1-nitrite reductase"/>
    <property type="match status" value="1"/>
</dbReference>
<protein>
    <submittedName>
        <fullName evidence="1">Cytochrome C nitrite reductase</fullName>
    </submittedName>
</protein>
<dbReference type="InterPro" id="IPR011048">
    <property type="entry name" value="Haem_d1_sf"/>
</dbReference>
<name>A0A7Z2JJZ3_9BURK</name>
<dbReference type="AlphaFoldDB" id="A0A7Z2JJZ3"/>
<dbReference type="OrthoDB" id="9124170at2"/>
<keyword evidence="2" id="KW-1185">Reference proteome</keyword>
<accession>A0A7Z2JJZ3</accession>